<reference evidence="1 2" key="1">
    <citation type="journal article" date="2019" name="bioRxiv">
        <title>Genomics, evolutionary history and diagnostics of the Alternaria alternata species group including apple and Asian pear pathotypes.</title>
        <authorList>
            <person name="Armitage A.D."/>
            <person name="Cockerton H.M."/>
            <person name="Sreenivasaprasad S."/>
            <person name="Woodhall J.W."/>
            <person name="Lane C.R."/>
            <person name="Harrison R.J."/>
            <person name="Clarkson J.P."/>
        </authorList>
    </citation>
    <scope>NUCLEOTIDE SEQUENCE [LARGE SCALE GENOMIC DNA]</scope>
    <source>
        <strain evidence="1 2">FERA 650</strain>
    </source>
</reference>
<name>A0ACB6FJJ5_9PLEO</name>
<evidence type="ECO:0000313" key="2">
    <source>
        <dbReference type="Proteomes" id="UP000293547"/>
    </source>
</evidence>
<accession>A0ACB6FJJ5</accession>
<evidence type="ECO:0000313" key="1">
    <source>
        <dbReference type="EMBL" id="KAB2104606.1"/>
    </source>
</evidence>
<sequence>MATGAEAVCVVCGEPAHNKCSACKLDTSSRHYCGKACQVKDWLTHKKACKDIQNANLEKKLTRVANIVQQGYYDFRKNTWDRRIVKVERLRNDDLVLHEADRIGGIYAKYFLQFPQNLVPDKRTGNALLCINVCNEPPAWMYNIIDGLAKGLHVKIEEVSVNLKPPPHKVILTYDDGKGDSNYPGYRHEIIRVTSTKTNKAWVMDISGAQYGIYQALWSWQEYQSRFMKHVNQIYPFGTNRAFLKKLGELPGSPSMTSGVVGKVADHLANKVNNDWQATSNFSLSQLVATDEGNFTKGKLELLRFMDNVVRTFVHINEFRDEYKDMVAYEWKHPGLSQWRIKEVSVAFLASVESSKTA</sequence>
<gene>
    <name evidence="1" type="ORF">AG0111_0g7123</name>
</gene>
<comment type="caution">
    <text evidence="1">The sequence shown here is derived from an EMBL/GenBank/DDBJ whole genome shotgun (WGS) entry which is preliminary data.</text>
</comment>
<proteinExistence type="predicted"/>
<keyword evidence="2" id="KW-1185">Reference proteome</keyword>
<dbReference type="Proteomes" id="UP000293547">
    <property type="component" value="Unassembled WGS sequence"/>
</dbReference>
<dbReference type="EMBL" id="PDWZ02000006">
    <property type="protein sequence ID" value="KAB2104606.1"/>
    <property type="molecule type" value="Genomic_DNA"/>
</dbReference>
<protein>
    <submittedName>
        <fullName evidence="1">Uncharacterized protein</fullName>
    </submittedName>
</protein>
<organism evidence="1 2">
    <name type="scientific">Alternaria gaisen</name>
    <dbReference type="NCBI Taxonomy" id="167740"/>
    <lineage>
        <taxon>Eukaryota</taxon>
        <taxon>Fungi</taxon>
        <taxon>Dikarya</taxon>
        <taxon>Ascomycota</taxon>
        <taxon>Pezizomycotina</taxon>
        <taxon>Dothideomycetes</taxon>
        <taxon>Pleosporomycetidae</taxon>
        <taxon>Pleosporales</taxon>
        <taxon>Pleosporineae</taxon>
        <taxon>Pleosporaceae</taxon>
        <taxon>Alternaria</taxon>
        <taxon>Alternaria sect. Alternaria</taxon>
    </lineage>
</organism>